<reference evidence="1 2" key="1">
    <citation type="journal article" date="2014" name="Genome Announc.">
        <title>Draft Genome Sequence of Kocuria palustris PEL.</title>
        <authorList>
            <person name="Sharma G."/>
            <person name="Khatri I."/>
            <person name="Subramanian S."/>
        </authorList>
    </citation>
    <scope>NUCLEOTIDE SEQUENCE [LARGE SCALE GENOMIC DNA]</scope>
    <source>
        <strain evidence="1 2">PEL</strain>
    </source>
</reference>
<dbReference type="RefSeq" id="WP_006215560.1">
    <property type="nucleotide sequence ID" value="NZ_ANHZ02000023.1"/>
</dbReference>
<dbReference type="STRING" id="71999.KPaMU14_02450"/>
<proteinExistence type="predicted"/>
<sequence length="74" mass="7998">MALGGIVTREITYRGSYRFVDEISDALRLMAEGVDVSPLMTHEVLLADALHGFELAADRSTGSSKVMIDLRGTA</sequence>
<dbReference type="EMBL" id="ANHZ02000023">
    <property type="protein sequence ID" value="EME35701.1"/>
    <property type="molecule type" value="Genomic_DNA"/>
</dbReference>
<gene>
    <name evidence="1" type="ORF">C884_01334</name>
</gene>
<organism evidence="1 2">
    <name type="scientific">Kocuria palustris PEL</name>
    <dbReference type="NCBI Taxonomy" id="1236550"/>
    <lineage>
        <taxon>Bacteria</taxon>
        <taxon>Bacillati</taxon>
        <taxon>Actinomycetota</taxon>
        <taxon>Actinomycetes</taxon>
        <taxon>Micrococcales</taxon>
        <taxon>Micrococcaceae</taxon>
        <taxon>Kocuria</taxon>
    </lineage>
</organism>
<name>M2X991_9MICC</name>
<dbReference type="Proteomes" id="UP000009877">
    <property type="component" value="Unassembled WGS sequence"/>
</dbReference>
<protein>
    <submittedName>
        <fullName evidence="1">L-idonate 5-dehydrogenase</fullName>
    </submittedName>
</protein>
<comment type="caution">
    <text evidence="1">The sequence shown here is derived from an EMBL/GenBank/DDBJ whole genome shotgun (WGS) entry which is preliminary data.</text>
</comment>
<accession>M2X991</accession>
<dbReference type="AlphaFoldDB" id="M2X991"/>
<evidence type="ECO:0000313" key="2">
    <source>
        <dbReference type="Proteomes" id="UP000009877"/>
    </source>
</evidence>
<dbReference type="Gene3D" id="3.90.180.10">
    <property type="entry name" value="Medium-chain alcohol dehydrogenases, catalytic domain"/>
    <property type="match status" value="1"/>
</dbReference>
<dbReference type="Gene3D" id="3.40.50.720">
    <property type="entry name" value="NAD(P)-binding Rossmann-like Domain"/>
    <property type="match status" value="1"/>
</dbReference>
<evidence type="ECO:0000313" key="1">
    <source>
        <dbReference type="EMBL" id="EME35701.1"/>
    </source>
</evidence>
<keyword evidence="2" id="KW-1185">Reference proteome</keyword>